<dbReference type="PANTHER" id="PTHR35535:SF2">
    <property type="entry name" value="DUF306 DOMAIN-CONTAINING PROTEIN"/>
    <property type="match status" value="1"/>
</dbReference>
<sequence>MRRKYCCGLLLTVFLSACSDTTESADHPATPLVVAGDESGLQGSWRLVDMTARIEVGEATLAAGYTVTFDEDGSLNGSADCNYFYGSYAASSDYKLSVSTLDKTQAACPQPSVWSLYLGILQSALRYERMGDRLIITSTLNGRLVFEQVSG</sequence>
<feature type="chain" id="PRO_5019456887" description="DUF306 domain-containing protein" evidence="1">
    <location>
        <begin position="20"/>
        <end position="151"/>
    </location>
</feature>
<organism evidence="3 4">
    <name type="scientific">Aliidiomarina minuta</name>
    <dbReference type="NCBI Taxonomy" id="880057"/>
    <lineage>
        <taxon>Bacteria</taxon>
        <taxon>Pseudomonadati</taxon>
        <taxon>Pseudomonadota</taxon>
        <taxon>Gammaproteobacteria</taxon>
        <taxon>Alteromonadales</taxon>
        <taxon>Idiomarinaceae</taxon>
        <taxon>Aliidiomarina</taxon>
    </lineage>
</organism>
<dbReference type="InterPro" id="IPR053147">
    <property type="entry name" value="Hsp_HslJ-like"/>
</dbReference>
<keyword evidence="4" id="KW-1185">Reference proteome</keyword>
<dbReference type="RefSeq" id="WP_126804316.1">
    <property type="nucleotide sequence ID" value="NZ_PIPL01000003.1"/>
</dbReference>
<evidence type="ECO:0000259" key="2">
    <source>
        <dbReference type="Pfam" id="PF03724"/>
    </source>
</evidence>
<dbReference type="PANTHER" id="PTHR35535">
    <property type="entry name" value="HEAT SHOCK PROTEIN HSLJ"/>
    <property type="match status" value="1"/>
</dbReference>
<gene>
    <name evidence="3" type="ORF">CWE09_12145</name>
</gene>
<dbReference type="OrthoDB" id="5348860at2"/>
<dbReference type="Proteomes" id="UP000288293">
    <property type="component" value="Unassembled WGS sequence"/>
</dbReference>
<evidence type="ECO:0000256" key="1">
    <source>
        <dbReference type="SAM" id="SignalP"/>
    </source>
</evidence>
<dbReference type="EMBL" id="PIPL01000003">
    <property type="protein sequence ID" value="RUO23895.1"/>
    <property type="molecule type" value="Genomic_DNA"/>
</dbReference>
<dbReference type="Gene3D" id="2.40.128.270">
    <property type="match status" value="1"/>
</dbReference>
<feature type="domain" description="DUF306" evidence="2">
    <location>
        <begin position="41"/>
        <end position="145"/>
    </location>
</feature>
<dbReference type="Pfam" id="PF03724">
    <property type="entry name" value="META"/>
    <property type="match status" value="1"/>
</dbReference>
<protein>
    <recommendedName>
        <fullName evidence="2">DUF306 domain-containing protein</fullName>
    </recommendedName>
</protein>
<dbReference type="InterPro" id="IPR005184">
    <property type="entry name" value="DUF306_Meta_HslJ"/>
</dbReference>
<dbReference type="InterPro" id="IPR038670">
    <property type="entry name" value="HslJ-like_sf"/>
</dbReference>
<name>A0A432W3F4_9GAMM</name>
<accession>A0A432W3F4</accession>
<comment type="caution">
    <text evidence="3">The sequence shown here is derived from an EMBL/GenBank/DDBJ whole genome shotgun (WGS) entry which is preliminary data.</text>
</comment>
<reference evidence="3 4" key="1">
    <citation type="journal article" date="2011" name="Front. Microbiol.">
        <title>Genomic signatures of strain selection and enhancement in Bacillus atrophaeus var. globigii, a historical biowarfare simulant.</title>
        <authorList>
            <person name="Gibbons H.S."/>
            <person name="Broomall S.M."/>
            <person name="McNew L.A."/>
            <person name="Daligault H."/>
            <person name="Chapman C."/>
            <person name="Bruce D."/>
            <person name="Karavis M."/>
            <person name="Krepps M."/>
            <person name="McGregor P.A."/>
            <person name="Hong C."/>
            <person name="Park K.H."/>
            <person name="Akmal A."/>
            <person name="Feldman A."/>
            <person name="Lin J.S."/>
            <person name="Chang W.E."/>
            <person name="Higgs B.W."/>
            <person name="Demirev P."/>
            <person name="Lindquist J."/>
            <person name="Liem A."/>
            <person name="Fochler E."/>
            <person name="Read T.D."/>
            <person name="Tapia R."/>
            <person name="Johnson S."/>
            <person name="Bishop-Lilly K.A."/>
            <person name="Detter C."/>
            <person name="Han C."/>
            <person name="Sozhamannan S."/>
            <person name="Rosenzweig C.N."/>
            <person name="Skowronski E.W."/>
        </authorList>
    </citation>
    <scope>NUCLEOTIDE SEQUENCE [LARGE SCALE GENOMIC DNA]</scope>
    <source>
        <strain evidence="3 4">MLST1</strain>
    </source>
</reference>
<proteinExistence type="predicted"/>
<keyword evidence="1" id="KW-0732">Signal</keyword>
<evidence type="ECO:0000313" key="3">
    <source>
        <dbReference type="EMBL" id="RUO23895.1"/>
    </source>
</evidence>
<dbReference type="PROSITE" id="PS51257">
    <property type="entry name" value="PROKAR_LIPOPROTEIN"/>
    <property type="match status" value="1"/>
</dbReference>
<dbReference type="AlphaFoldDB" id="A0A432W3F4"/>
<evidence type="ECO:0000313" key="4">
    <source>
        <dbReference type="Proteomes" id="UP000288293"/>
    </source>
</evidence>
<feature type="signal peptide" evidence="1">
    <location>
        <begin position="1"/>
        <end position="19"/>
    </location>
</feature>